<sequence>MLSLPLGKFSSLRSGSSVELHSCATSYHNNINLIKQHKSLTICRNRNR</sequence>
<reference evidence="1" key="2">
    <citation type="journal article" date="2015" name="Fish Shellfish Immunol.">
        <title>Early steps in the European eel (Anguilla anguilla)-Vibrio vulnificus interaction in the gills: Role of the RtxA13 toxin.</title>
        <authorList>
            <person name="Callol A."/>
            <person name="Pajuelo D."/>
            <person name="Ebbesson L."/>
            <person name="Teles M."/>
            <person name="MacKenzie S."/>
            <person name="Amaro C."/>
        </authorList>
    </citation>
    <scope>NUCLEOTIDE SEQUENCE</scope>
</reference>
<dbReference type="AlphaFoldDB" id="A0A0E9ULJ5"/>
<evidence type="ECO:0000313" key="1">
    <source>
        <dbReference type="EMBL" id="JAH66616.1"/>
    </source>
</evidence>
<dbReference type="EMBL" id="GBXM01041961">
    <property type="protein sequence ID" value="JAH66616.1"/>
    <property type="molecule type" value="Transcribed_RNA"/>
</dbReference>
<proteinExistence type="predicted"/>
<organism evidence="1">
    <name type="scientific">Anguilla anguilla</name>
    <name type="common">European freshwater eel</name>
    <name type="synonym">Muraena anguilla</name>
    <dbReference type="NCBI Taxonomy" id="7936"/>
    <lineage>
        <taxon>Eukaryota</taxon>
        <taxon>Metazoa</taxon>
        <taxon>Chordata</taxon>
        <taxon>Craniata</taxon>
        <taxon>Vertebrata</taxon>
        <taxon>Euteleostomi</taxon>
        <taxon>Actinopterygii</taxon>
        <taxon>Neopterygii</taxon>
        <taxon>Teleostei</taxon>
        <taxon>Anguilliformes</taxon>
        <taxon>Anguillidae</taxon>
        <taxon>Anguilla</taxon>
    </lineage>
</organism>
<reference evidence="1" key="1">
    <citation type="submission" date="2014-11" db="EMBL/GenBank/DDBJ databases">
        <authorList>
            <person name="Amaro Gonzalez C."/>
        </authorList>
    </citation>
    <scope>NUCLEOTIDE SEQUENCE</scope>
</reference>
<accession>A0A0E9ULJ5</accession>
<name>A0A0E9ULJ5_ANGAN</name>
<protein>
    <submittedName>
        <fullName evidence="1">Uncharacterized protein</fullName>
    </submittedName>
</protein>